<evidence type="ECO:0000313" key="1">
    <source>
        <dbReference type="EMBL" id="APA08309.1"/>
    </source>
</evidence>
<dbReference type="OrthoDB" id="5424209at2759"/>
<accession>A0A1D9Q0C4</accession>
<sequence>MDVTDRFNNLYYYTPYPSSSIGNEKSSSAGSFTGFVCHKNEIYGLTSRHILFPESNDPDSKILYKYEDDNEKLRVCIPALIDHQKTKKSLLVHVRSSQHMIEGYQRGSFRALDPELTQTRIKIHQRREERWASSLYTAIHHDPNIGHIYAAPEKWRRIPDYEGFID</sequence>
<protein>
    <submittedName>
        <fullName evidence="1">Uncharacterized protein</fullName>
    </submittedName>
</protein>
<reference evidence="2" key="1">
    <citation type="journal article" date="2017" name="Genome Biol. Evol.">
        <title>The complete genome sequence of the phytopathogenic fungus Sclerotinia sclerotiorum reveals insights into the genome architecture of broad host range pathogens.</title>
        <authorList>
            <person name="Derbyshire M."/>
            <person name="Denton-Giles M."/>
            <person name="Hegedus D."/>
            <person name="Seifbarghy S."/>
            <person name="Rollins J."/>
            <person name="van Kan J."/>
            <person name="Seidl M.F."/>
            <person name="Faino L."/>
            <person name="Mbengue M."/>
            <person name="Navaud O."/>
            <person name="Raffaele S."/>
            <person name="Hammond-Kosack K."/>
            <person name="Heard S."/>
            <person name="Oliver R."/>
        </authorList>
    </citation>
    <scope>NUCLEOTIDE SEQUENCE [LARGE SCALE GENOMIC DNA]</scope>
    <source>
        <strain evidence="2">ATCC 18683 / 1980 / Ss-1</strain>
    </source>
</reference>
<dbReference type="Proteomes" id="UP000177798">
    <property type="component" value="Chromosome 3"/>
</dbReference>
<evidence type="ECO:0000313" key="2">
    <source>
        <dbReference type="Proteomes" id="UP000177798"/>
    </source>
</evidence>
<proteinExistence type="predicted"/>
<dbReference type="AlphaFoldDB" id="A0A1D9Q0C4"/>
<name>A0A1D9Q0C4_SCLS1</name>
<gene>
    <name evidence="1" type="ORF">sscle_03g030790</name>
</gene>
<dbReference type="VEuPathDB" id="FungiDB:sscle_03g030790"/>
<dbReference type="EMBL" id="CP017816">
    <property type="protein sequence ID" value="APA08309.1"/>
    <property type="molecule type" value="Genomic_DNA"/>
</dbReference>
<organism evidence="1 2">
    <name type="scientific">Sclerotinia sclerotiorum (strain ATCC 18683 / 1980 / Ss-1)</name>
    <name type="common">White mold</name>
    <name type="synonym">Whetzelinia sclerotiorum</name>
    <dbReference type="NCBI Taxonomy" id="665079"/>
    <lineage>
        <taxon>Eukaryota</taxon>
        <taxon>Fungi</taxon>
        <taxon>Dikarya</taxon>
        <taxon>Ascomycota</taxon>
        <taxon>Pezizomycotina</taxon>
        <taxon>Leotiomycetes</taxon>
        <taxon>Helotiales</taxon>
        <taxon>Sclerotiniaceae</taxon>
        <taxon>Sclerotinia</taxon>
    </lineage>
</organism>